<evidence type="ECO:0000313" key="1">
    <source>
        <dbReference type="EMBL" id="ECI4010317.1"/>
    </source>
</evidence>
<accession>A0A5Y3MR06</accession>
<comment type="caution">
    <text evidence="1">The sequence shown here is derived from an EMBL/GenBank/DDBJ whole genome shotgun (WGS) entry which is preliminary data.</text>
</comment>
<dbReference type="Proteomes" id="UP000839598">
    <property type="component" value="Unassembled WGS sequence"/>
</dbReference>
<organism evidence="1">
    <name type="scientific">Salmonella enterica subsp. salamae</name>
    <dbReference type="NCBI Taxonomy" id="59202"/>
    <lineage>
        <taxon>Bacteria</taxon>
        <taxon>Pseudomonadati</taxon>
        <taxon>Pseudomonadota</taxon>
        <taxon>Gammaproteobacteria</taxon>
        <taxon>Enterobacterales</taxon>
        <taxon>Enterobacteriaceae</taxon>
        <taxon>Salmonella</taxon>
    </lineage>
</organism>
<name>A0A5Y3MR06_SALER</name>
<sequence length="80" mass="9283">MRSCCSPRSYYSHRLSRPVVRKASSNTCWPVRFPVLIWIFERVGALAQRLKNSAFLLHLIKTRQELTSDVLKLIFFGSAK</sequence>
<reference evidence="1" key="1">
    <citation type="submission" date="2018-06" db="EMBL/GenBank/DDBJ databases">
        <authorList>
            <person name="Ashton P.M."/>
            <person name="Dallman T."/>
            <person name="Nair S."/>
            <person name="De Pinna E."/>
            <person name="Peters T."/>
            <person name="Grant K."/>
        </authorList>
    </citation>
    <scope>NUCLEOTIDE SEQUENCE [LARGE SCALE GENOMIC DNA]</scope>
    <source>
        <strain evidence="1">275803</strain>
    </source>
</reference>
<proteinExistence type="predicted"/>
<dbReference type="EMBL" id="AAIVAV010000014">
    <property type="protein sequence ID" value="ECI4010317.1"/>
    <property type="molecule type" value="Genomic_DNA"/>
</dbReference>
<protein>
    <submittedName>
        <fullName evidence="1">Uncharacterized protein</fullName>
    </submittedName>
</protein>
<dbReference type="AlphaFoldDB" id="A0A5Y3MR06"/>
<gene>
    <name evidence="1" type="ORF">DN310_13515</name>
</gene>